<dbReference type="GO" id="GO:0006508">
    <property type="term" value="P:proteolysis"/>
    <property type="evidence" value="ECO:0007669"/>
    <property type="project" value="InterPro"/>
</dbReference>
<keyword evidence="1" id="KW-0732">Signal</keyword>
<name>A0A4Y6PNU3_PERCE</name>
<dbReference type="NCBIfam" id="NF047436">
    <property type="entry name" value="LA_2272_repeat"/>
    <property type="match status" value="1"/>
</dbReference>
<reference evidence="3 4" key="1">
    <citation type="submission" date="2019-06" db="EMBL/GenBank/DDBJ databases">
        <title>Persicimonas caeni gen. nov., sp. nov., a predatory bacterium isolated from solar saltern.</title>
        <authorList>
            <person name="Wang S."/>
        </authorList>
    </citation>
    <scope>NUCLEOTIDE SEQUENCE [LARGE SCALE GENOMIC DNA]</scope>
    <source>
        <strain evidence="3 4">YN101</strain>
    </source>
</reference>
<feature type="chain" id="PRO_5030106145" evidence="1">
    <location>
        <begin position="32"/>
        <end position="695"/>
    </location>
</feature>
<dbReference type="Proteomes" id="UP000315995">
    <property type="component" value="Chromosome"/>
</dbReference>
<protein>
    <submittedName>
        <fullName evidence="3">Caspase family protein</fullName>
    </submittedName>
</protein>
<evidence type="ECO:0000256" key="1">
    <source>
        <dbReference type="SAM" id="SignalP"/>
    </source>
</evidence>
<evidence type="ECO:0000259" key="2">
    <source>
        <dbReference type="Pfam" id="PF00656"/>
    </source>
</evidence>
<evidence type="ECO:0000313" key="3">
    <source>
        <dbReference type="EMBL" id="QDG49475.1"/>
    </source>
</evidence>
<feature type="signal peptide" evidence="1">
    <location>
        <begin position="1"/>
        <end position="31"/>
    </location>
</feature>
<accession>A0A4Y6PNU3</accession>
<dbReference type="EMBL" id="CP041186">
    <property type="protein sequence ID" value="QDG49475.1"/>
    <property type="molecule type" value="Genomic_DNA"/>
</dbReference>
<gene>
    <name evidence="3" type="ORF">FIV42_01585</name>
</gene>
<keyword evidence="4" id="KW-1185">Reference proteome</keyword>
<sequence length="695" mass="73117">MSRSTCLTMNLFVRLALVCGGLVCGAAPALAAGDEPTQRYVLLVAANDGGKERVKLRYAATDAQALGEVLVQMGGVPEGNTELVAEPSPSELTDAIAKLEKKIAAQNAKGRRTELLFYYSGHSDERGLLLGENRYGYRSLRRKLDKIPADVRLIILDSCSSGALTRTKGGKRAPAFLTDQASEVKGHAILTSSSQDEAAQESDAIGASFFTHFLVSGLRGAADASGDRRVTLNEAYRYAFDETLARTQNTRGGAQHAAYDIQMTGHGDLVLTELQKTNATLVIDEKLTGRVWVRTRDNRLVAEVTKHAGRALELGLASGAYKVQLAAHGKAYAADVSLTKGKKATVGADAFEMIGTEETVLRGDVSPARPEPIFFGIDFAPGVGTSSVAPDRPRKISFNIVGGMSGGTEWFELAPALNIDNGPVSGVQIAGALNLDTDEVNGVQVAGGLNLNRGTTRGVQFAGGVNVVPDFAGVQFAGGLNLATGDVAGVQVAPANFARKLDGLQLGVLNISEGHVDGLQLGVINIAPTADAGVGLLGIYWDGFVQPEAVGNSEGIMFTGIRHGGGPFYNVYYVGTRALVDGGGPLAYALGFGWHTQLGERFEFATDLTFGNVLGEGGDWRAQGSLASLRPTLSYAVFDGVTVFGGPTANLMLSTGDADRDPTTWAPTVAWELTDSDAANRVALWPGFTAGLRFF</sequence>
<dbReference type="GO" id="GO:0004197">
    <property type="term" value="F:cysteine-type endopeptidase activity"/>
    <property type="evidence" value="ECO:0007669"/>
    <property type="project" value="InterPro"/>
</dbReference>
<dbReference type="AlphaFoldDB" id="A0A4Y6PNU3"/>
<dbReference type="RefSeq" id="WP_141195972.1">
    <property type="nucleotide sequence ID" value="NZ_CP041186.1"/>
</dbReference>
<organism evidence="3 4">
    <name type="scientific">Persicimonas caeni</name>
    <dbReference type="NCBI Taxonomy" id="2292766"/>
    <lineage>
        <taxon>Bacteria</taxon>
        <taxon>Deltaproteobacteria</taxon>
        <taxon>Bradymonadales</taxon>
        <taxon>Bradymonadaceae</taxon>
        <taxon>Persicimonas</taxon>
    </lineage>
</organism>
<accession>A0A5B8Y3S0</accession>
<dbReference type="Pfam" id="PF00656">
    <property type="entry name" value="Peptidase_C14"/>
    <property type="match status" value="1"/>
</dbReference>
<proteinExistence type="predicted"/>
<dbReference type="Gene3D" id="3.40.50.1460">
    <property type="match status" value="1"/>
</dbReference>
<dbReference type="InterPro" id="IPR011600">
    <property type="entry name" value="Pept_C14_caspase"/>
</dbReference>
<feature type="domain" description="Peptidase C14 caspase" evidence="2">
    <location>
        <begin position="39"/>
        <end position="223"/>
    </location>
</feature>
<evidence type="ECO:0000313" key="4">
    <source>
        <dbReference type="Proteomes" id="UP000315995"/>
    </source>
</evidence>
<dbReference type="InterPro" id="IPR058093">
    <property type="entry name" value="LA_2272-like"/>
</dbReference>
<dbReference type="OrthoDB" id="9804257at2"/>